<name>A0ABT8ZM85_9SPHN</name>
<comment type="caution">
    <text evidence="1">The sequence shown here is derived from an EMBL/GenBank/DDBJ whole genome shotgun (WGS) entry which is preliminary data.</text>
</comment>
<sequence length="291" mass="31807">MPDIAFHADPAIKVDAQARLRGHIDAKRFIFYPAWEDGAANVIGAIIQSGDQQAYADHLGYPIALVTALDSIVNAYSTTPLAAEYAQSWLDRTPVGADLSDIVSQAIIFLLERPELVAHARGHAGIETARQAILALHRRALQGDAPERKAWKVVRLAAVTASDQAKDPLVRCAGTVVEAAAWPGTMRTVLHDVLGASGRLELKQLMQEIGWTDEEESQVFHIREQAEIDGRMAELSGLDRVLGLLDADNPQLAGRFRQRLDQFEKLGHVYRSAGAEILDLFSRAPVPVASR</sequence>
<accession>A0ABT8ZM85</accession>
<organism evidence="1 2">
    <name type="scientific">Sphingobium cyanobacteriorum</name>
    <dbReference type="NCBI Taxonomy" id="3063954"/>
    <lineage>
        <taxon>Bacteria</taxon>
        <taxon>Pseudomonadati</taxon>
        <taxon>Pseudomonadota</taxon>
        <taxon>Alphaproteobacteria</taxon>
        <taxon>Sphingomonadales</taxon>
        <taxon>Sphingomonadaceae</taxon>
        <taxon>Sphingobium</taxon>
    </lineage>
</organism>
<evidence type="ECO:0000313" key="1">
    <source>
        <dbReference type="EMBL" id="MDO7835640.1"/>
    </source>
</evidence>
<reference evidence="1" key="1">
    <citation type="submission" date="2023-07" db="EMBL/GenBank/DDBJ databases">
        <title>Bacterial whole genome sequence for Sphingobium sp. HBC34.</title>
        <authorList>
            <person name="Le V."/>
            <person name="Ko S.-R."/>
            <person name="Ahn C.-Y."/>
            <person name="Oh H.-M."/>
        </authorList>
    </citation>
    <scope>NUCLEOTIDE SEQUENCE</scope>
    <source>
        <strain evidence="1">HBC34</strain>
    </source>
</reference>
<gene>
    <name evidence="1" type="ORF">Q4610_11350</name>
</gene>
<dbReference type="RefSeq" id="WP_304536061.1">
    <property type="nucleotide sequence ID" value="NZ_JAUQOM010000004.1"/>
</dbReference>
<keyword evidence="2" id="KW-1185">Reference proteome</keyword>
<dbReference type="Proteomes" id="UP001176471">
    <property type="component" value="Unassembled WGS sequence"/>
</dbReference>
<evidence type="ECO:0000313" key="2">
    <source>
        <dbReference type="Proteomes" id="UP001176471"/>
    </source>
</evidence>
<protein>
    <submittedName>
        <fullName evidence="1">Uncharacterized protein</fullName>
    </submittedName>
</protein>
<proteinExistence type="predicted"/>
<dbReference type="EMBL" id="JAUQOM010000004">
    <property type="protein sequence ID" value="MDO7835640.1"/>
    <property type="molecule type" value="Genomic_DNA"/>
</dbReference>